<feature type="transmembrane region" description="Helical" evidence="1">
    <location>
        <begin position="91"/>
        <end position="117"/>
    </location>
</feature>
<dbReference type="Proteomes" id="UP000185596">
    <property type="component" value="Unassembled WGS sequence"/>
</dbReference>
<feature type="transmembrane region" description="Helical" evidence="1">
    <location>
        <begin position="12"/>
        <end position="35"/>
    </location>
</feature>
<reference evidence="2 3" key="1">
    <citation type="submission" date="2016-12" db="EMBL/GenBank/DDBJ databases">
        <title>The draft genome sequence of Actinophytocola sp. 11-183.</title>
        <authorList>
            <person name="Wang W."/>
            <person name="Yuan L."/>
        </authorList>
    </citation>
    <scope>NUCLEOTIDE SEQUENCE [LARGE SCALE GENOMIC DNA]</scope>
    <source>
        <strain evidence="2 3">11-183</strain>
    </source>
</reference>
<evidence type="ECO:0008006" key="4">
    <source>
        <dbReference type="Google" id="ProtNLM"/>
    </source>
</evidence>
<dbReference type="OrthoDB" id="3627672at2"/>
<evidence type="ECO:0000256" key="1">
    <source>
        <dbReference type="SAM" id="Phobius"/>
    </source>
</evidence>
<evidence type="ECO:0000313" key="3">
    <source>
        <dbReference type="Proteomes" id="UP000185596"/>
    </source>
</evidence>
<gene>
    <name evidence="2" type="ORF">BU204_06500</name>
</gene>
<dbReference type="AlphaFoldDB" id="A0A1Q8CV38"/>
<organism evidence="2 3">
    <name type="scientific">Actinophytocola xanthii</name>
    <dbReference type="NCBI Taxonomy" id="1912961"/>
    <lineage>
        <taxon>Bacteria</taxon>
        <taxon>Bacillati</taxon>
        <taxon>Actinomycetota</taxon>
        <taxon>Actinomycetes</taxon>
        <taxon>Pseudonocardiales</taxon>
        <taxon>Pseudonocardiaceae</taxon>
    </lineage>
</organism>
<protein>
    <recommendedName>
        <fullName evidence="4">PH domain-containing protein</fullName>
    </recommendedName>
</protein>
<name>A0A1Q8CV38_9PSEU</name>
<dbReference type="EMBL" id="MSIE01000008">
    <property type="protein sequence ID" value="OLF18217.1"/>
    <property type="molecule type" value="Genomic_DNA"/>
</dbReference>
<keyword evidence="3" id="KW-1185">Reference proteome</keyword>
<keyword evidence="1" id="KW-0472">Membrane</keyword>
<dbReference type="RefSeq" id="WP_143229334.1">
    <property type="nucleotide sequence ID" value="NZ_MSIE01000008.1"/>
</dbReference>
<keyword evidence="1" id="KW-1133">Transmembrane helix</keyword>
<dbReference type="STRING" id="1912961.BU204_06500"/>
<accession>A0A1Q8CV38</accession>
<feature type="transmembrane region" description="Helical" evidence="1">
    <location>
        <begin position="123"/>
        <end position="141"/>
    </location>
</feature>
<evidence type="ECO:0000313" key="2">
    <source>
        <dbReference type="EMBL" id="OLF18217.1"/>
    </source>
</evidence>
<comment type="caution">
    <text evidence="2">The sequence shown here is derived from an EMBL/GenBank/DDBJ whole genome shotgun (WGS) entry which is preliminary data.</text>
</comment>
<proteinExistence type="predicted"/>
<sequence>MTTQPWPVQRRTSWLVTAVLLGSAGAGGLVLGVAAVSTDGVGILLVGSPLLIVAGALVYLSRARRQGTGGLAVREVAELAERGVVLPYSAALGWGYVVAGVYCLLFFGLIAVGGLAAGGGGGVALLVAALLVCGYLLWCVIDLARGRLQTGLVALTPSGIYHRSWAMRSYLPWNDVVEVVPADVRGPLVQVIAAANTTGWVRRTSSAWRQGELAFAPHLAVQGRFLAADPALLYRAVRFYLENPAARAELGNDAALTRFAGL</sequence>
<feature type="transmembrane region" description="Helical" evidence="1">
    <location>
        <begin position="41"/>
        <end position="60"/>
    </location>
</feature>
<keyword evidence="1" id="KW-0812">Transmembrane</keyword>